<dbReference type="Gene3D" id="2.60.420.10">
    <property type="entry name" value="Maltose phosphorylase, domain 3"/>
    <property type="match status" value="1"/>
</dbReference>
<dbReference type="PANTHER" id="PTHR33307">
    <property type="entry name" value="ALPHA-RHAMNOSIDASE (EUROFUNG)"/>
    <property type="match status" value="1"/>
</dbReference>
<keyword evidence="3 9" id="KW-0378">Hydrolase</keyword>
<dbReference type="EC" id="3.2.1.40" evidence="2"/>
<dbReference type="InterPro" id="IPR035398">
    <property type="entry name" value="Bac_rhamnosid_C"/>
</dbReference>
<dbReference type="Pfam" id="PF05592">
    <property type="entry name" value="Bac_rhamnosid"/>
    <property type="match status" value="1"/>
</dbReference>
<dbReference type="Gene3D" id="1.50.10.10">
    <property type="match status" value="1"/>
</dbReference>
<keyword evidence="4" id="KW-0732">Signal</keyword>
<dbReference type="Gene3D" id="2.60.40.10">
    <property type="entry name" value="Immunoglobulins"/>
    <property type="match status" value="1"/>
</dbReference>
<dbReference type="Pfam" id="PF25788">
    <property type="entry name" value="Ig_Rha78A_N"/>
    <property type="match status" value="1"/>
</dbReference>
<dbReference type="SUPFAM" id="SSF48208">
    <property type="entry name" value="Six-hairpin glycosidases"/>
    <property type="match status" value="1"/>
</dbReference>
<proteinExistence type="predicted"/>
<feature type="domain" description="Alpha-L-rhamnosidase C-terminal" evidence="8">
    <location>
        <begin position="797"/>
        <end position="867"/>
    </location>
</feature>
<dbReference type="Pfam" id="PF17390">
    <property type="entry name" value="Bac_rhamnosid_C"/>
    <property type="match status" value="1"/>
</dbReference>
<dbReference type="InterPro" id="IPR016007">
    <property type="entry name" value="Alpha_rhamnosid"/>
</dbReference>
<evidence type="ECO:0000259" key="8">
    <source>
        <dbReference type="Pfam" id="PF17390"/>
    </source>
</evidence>
<comment type="caution">
    <text evidence="9">The sequence shown here is derived from an EMBL/GenBank/DDBJ whole genome shotgun (WGS) entry which is preliminary data.</text>
</comment>
<feature type="signal peptide" evidence="4">
    <location>
        <begin position="1"/>
        <end position="19"/>
    </location>
</feature>
<feature type="domain" description="Bacterial alpha-L-rhamnosidase N-terminal" evidence="6">
    <location>
        <begin position="159"/>
        <end position="328"/>
    </location>
</feature>
<evidence type="ECO:0000313" key="10">
    <source>
        <dbReference type="Proteomes" id="UP001597118"/>
    </source>
</evidence>
<dbReference type="InterPro" id="IPR013783">
    <property type="entry name" value="Ig-like_fold"/>
</dbReference>
<dbReference type="InterPro" id="IPR035396">
    <property type="entry name" value="Bac_rhamnosid6H"/>
</dbReference>
<dbReference type="Proteomes" id="UP001597118">
    <property type="component" value="Unassembled WGS sequence"/>
</dbReference>
<evidence type="ECO:0000259" key="6">
    <source>
        <dbReference type="Pfam" id="PF08531"/>
    </source>
</evidence>
<keyword evidence="10" id="KW-1185">Reference proteome</keyword>
<comment type="catalytic activity">
    <reaction evidence="1">
        <text>Hydrolysis of terminal non-reducing alpha-L-rhamnose residues in alpha-L-rhamnosides.</text>
        <dbReference type="EC" id="3.2.1.40"/>
    </reaction>
</comment>
<protein>
    <recommendedName>
        <fullName evidence="2">alpha-L-rhamnosidase</fullName>
        <ecNumber evidence="2">3.2.1.40</ecNumber>
    </recommendedName>
</protein>
<reference evidence="10" key="1">
    <citation type="journal article" date="2019" name="Int. J. Syst. Evol. Microbiol.">
        <title>The Global Catalogue of Microorganisms (GCM) 10K type strain sequencing project: providing services to taxonomists for standard genome sequencing and annotation.</title>
        <authorList>
            <consortium name="The Broad Institute Genomics Platform"/>
            <consortium name="The Broad Institute Genome Sequencing Center for Infectious Disease"/>
            <person name="Wu L."/>
            <person name="Ma J."/>
        </authorList>
    </citation>
    <scope>NUCLEOTIDE SEQUENCE [LARGE SCALE GENOMIC DNA]</scope>
    <source>
        <strain evidence="10">CCUG 53762</strain>
    </source>
</reference>
<evidence type="ECO:0000256" key="4">
    <source>
        <dbReference type="SAM" id="SignalP"/>
    </source>
</evidence>
<dbReference type="InterPro" id="IPR012341">
    <property type="entry name" value="6hp_glycosidase-like_sf"/>
</dbReference>
<name>A0ABW4IBM6_9SPHI</name>
<gene>
    <name evidence="9" type="ORF">ACFSAH_09685</name>
</gene>
<evidence type="ECO:0000259" key="7">
    <source>
        <dbReference type="Pfam" id="PF17389"/>
    </source>
</evidence>
<evidence type="ECO:0000256" key="2">
    <source>
        <dbReference type="ARBA" id="ARBA00012652"/>
    </source>
</evidence>
<feature type="chain" id="PRO_5046322582" description="alpha-L-rhamnosidase" evidence="4">
    <location>
        <begin position="20"/>
        <end position="905"/>
    </location>
</feature>
<evidence type="ECO:0000256" key="3">
    <source>
        <dbReference type="ARBA" id="ARBA00022801"/>
    </source>
</evidence>
<accession>A0ABW4IBM6</accession>
<dbReference type="PIRSF" id="PIRSF010631">
    <property type="entry name" value="A-rhamnsds"/>
    <property type="match status" value="1"/>
</dbReference>
<dbReference type="Pfam" id="PF17389">
    <property type="entry name" value="Bac_rhamnosid6H"/>
    <property type="match status" value="1"/>
</dbReference>
<dbReference type="PANTHER" id="PTHR33307:SF6">
    <property type="entry name" value="ALPHA-RHAMNOSIDASE (EUROFUNG)-RELATED"/>
    <property type="match status" value="1"/>
</dbReference>
<evidence type="ECO:0000259" key="5">
    <source>
        <dbReference type="Pfam" id="PF05592"/>
    </source>
</evidence>
<feature type="domain" description="Alpha-L-rhamnosidase six-hairpin glycosidase" evidence="7">
    <location>
        <begin position="441"/>
        <end position="786"/>
    </location>
</feature>
<dbReference type="Gene3D" id="2.60.120.260">
    <property type="entry name" value="Galactose-binding domain-like"/>
    <property type="match status" value="2"/>
</dbReference>
<evidence type="ECO:0000256" key="1">
    <source>
        <dbReference type="ARBA" id="ARBA00001445"/>
    </source>
</evidence>
<sequence>MKKALFLLISLFCAGNVFSQTIITNLLTENLKEPMGLGVTHPRFTWQLHNNKRGVVQTAYEINVRQDNTEIWNSGKIISDSSVMLVYKGPVLKSNTKYSWDVKVWDNIQKDPVQSETATFHTGFFITTDWKAKWIAPGFAEDTINRPSPYFRKEFNTEKSIKSANLFVTSHGMYEAYINGKRVGDAYFTPGWTSYHKRLQYQVYNVTNLLAKNNTIGVMLASGWYRGVLGFANKKDFYGKSLALLLQLEIKYSDGSKETIITDESWKSSTGKITYSEIYNGEKTDLRLEKEGWTASGYNDSVWDKVMVNDFSKDNLIGTYNEAVKEHEIFKPLKIFTTPKGEKVIDFGQNLVGWVKMKVKGRAGQIIKLSHAEVLDHQGNFYTANLRSAKAQDFYTLKNDKETILKPHFTWHGFRYVKIDGYPGELKPEHIEAVALYSAMDQTGSFSSSHTLVNQLQSNIEWGQKGNFLEIPTDCNQRNERLGWTGDIQVFAHTGTFNMRIHNFLVKWLADVKAEQLPDGQIPSFVPSLNANLNRAGWADAITIVPWTLYLTYGDKRILSEQYGAMKAYVESVRKVTNNDLWDTGLTFGDWLGFKAEEGQKNPKVTHKNIITQAYYANSIEILANTAMVLGYQKDAEEYKELLKRARQAFHKAFINEKGDLISQSQTAYSLALNFKMIPDSLEQRAAERLVKLINEFGHFTTGFLATAPLCHVLTRYGYTDVAYKLLERQEYPSWLYPVTKGATTFWERWNGIQPDGTFPNRKPFPAMNSFNHYAHGAIGDWMYRKMVGIDTDESEAGVGYKHITIKPHPGGSFTHAQASLKTYYGRVSSSWNIDGNKLIVNVEIPVNTTATIYLPTEDAQKITESNEPIKSIKEISIQSTTEDKKIPLKVGSGIYQFVVNGYVK</sequence>
<evidence type="ECO:0000313" key="9">
    <source>
        <dbReference type="EMBL" id="MFD1630150.1"/>
    </source>
</evidence>
<dbReference type="Pfam" id="PF08531">
    <property type="entry name" value="Bac_rhamnosid_N"/>
    <property type="match status" value="1"/>
</dbReference>
<organism evidence="9 10">
    <name type="scientific">Pseudopedobacter beijingensis</name>
    <dbReference type="NCBI Taxonomy" id="1207056"/>
    <lineage>
        <taxon>Bacteria</taxon>
        <taxon>Pseudomonadati</taxon>
        <taxon>Bacteroidota</taxon>
        <taxon>Sphingobacteriia</taxon>
        <taxon>Sphingobacteriales</taxon>
        <taxon>Sphingobacteriaceae</taxon>
        <taxon>Pseudopedobacter</taxon>
    </lineage>
</organism>
<dbReference type="GO" id="GO:0016787">
    <property type="term" value="F:hydrolase activity"/>
    <property type="evidence" value="ECO:0007669"/>
    <property type="project" value="UniProtKB-KW"/>
</dbReference>
<dbReference type="InterPro" id="IPR008902">
    <property type="entry name" value="Rhamnosid_concanavalin"/>
</dbReference>
<dbReference type="InterPro" id="IPR008928">
    <property type="entry name" value="6-hairpin_glycosidase_sf"/>
</dbReference>
<dbReference type="InterPro" id="IPR013737">
    <property type="entry name" value="Bac_rhamnosid_N"/>
</dbReference>
<feature type="domain" description="Alpha-L-rhamnosidase concanavalin-like" evidence="5">
    <location>
        <begin position="337"/>
        <end position="436"/>
    </location>
</feature>
<dbReference type="RefSeq" id="WP_379662527.1">
    <property type="nucleotide sequence ID" value="NZ_JBHUDG010000015.1"/>
</dbReference>
<dbReference type="EMBL" id="JBHUDG010000015">
    <property type="protein sequence ID" value="MFD1630150.1"/>
    <property type="molecule type" value="Genomic_DNA"/>
</dbReference>